<feature type="domain" description="RNase H type-1" evidence="1">
    <location>
        <begin position="30"/>
        <end position="101"/>
    </location>
</feature>
<dbReference type="Proteomes" id="UP000289738">
    <property type="component" value="Chromosome A07"/>
</dbReference>
<dbReference type="AlphaFoldDB" id="A0A445C9K2"/>
<evidence type="ECO:0000313" key="3">
    <source>
        <dbReference type="Proteomes" id="UP000289738"/>
    </source>
</evidence>
<dbReference type="GO" id="GO:0004523">
    <property type="term" value="F:RNA-DNA hybrid ribonuclease activity"/>
    <property type="evidence" value="ECO:0007669"/>
    <property type="project" value="InterPro"/>
</dbReference>
<dbReference type="Gene3D" id="3.30.420.10">
    <property type="entry name" value="Ribonuclease H-like superfamily/Ribonuclease H"/>
    <property type="match status" value="1"/>
</dbReference>
<dbReference type="InterPro" id="IPR002156">
    <property type="entry name" value="RNaseH_domain"/>
</dbReference>
<dbReference type="EMBL" id="SDMP01000007">
    <property type="protein sequence ID" value="RYR47523.1"/>
    <property type="molecule type" value="Genomic_DNA"/>
</dbReference>
<dbReference type="CDD" id="cd06222">
    <property type="entry name" value="RNase_H_like"/>
    <property type="match status" value="1"/>
</dbReference>
<dbReference type="Pfam" id="PF13456">
    <property type="entry name" value="RVT_3"/>
    <property type="match status" value="1"/>
</dbReference>
<reference evidence="2 3" key="1">
    <citation type="submission" date="2019-01" db="EMBL/GenBank/DDBJ databases">
        <title>Sequencing of cultivated peanut Arachis hypogaea provides insights into genome evolution and oil improvement.</title>
        <authorList>
            <person name="Chen X."/>
        </authorList>
    </citation>
    <scope>NUCLEOTIDE SEQUENCE [LARGE SCALE GENOMIC DNA]</scope>
    <source>
        <strain evidence="3">cv. Fuhuasheng</strain>
        <tissue evidence="2">Leaves</tissue>
    </source>
</reference>
<dbReference type="InterPro" id="IPR044730">
    <property type="entry name" value="RNase_H-like_dom_plant"/>
</dbReference>
<comment type="caution">
    <text evidence="2">The sequence shown here is derived from an EMBL/GenBank/DDBJ whole genome shotgun (WGS) entry which is preliminary data.</text>
</comment>
<accession>A0A445C9K2</accession>
<dbReference type="GO" id="GO:0003676">
    <property type="term" value="F:nucleic acid binding"/>
    <property type="evidence" value="ECO:0007669"/>
    <property type="project" value="InterPro"/>
</dbReference>
<organism evidence="2 3">
    <name type="scientific">Arachis hypogaea</name>
    <name type="common">Peanut</name>
    <dbReference type="NCBI Taxonomy" id="3818"/>
    <lineage>
        <taxon>Eukaryota</taxon>
        <taxon>Viridiplantae</taxon>
        <taxon>Streptophyta</taxon>
        <taxon>Embryophyta</taxon>
        <taxon>Tracheophyta</taxon>
        <taxon>Spermatophyta</taxon>
        <taxon>Magnoliopsida</taxon>
        <taxon>eudicotyledons</taxon>
        <taxon>Gunneridae</taxon>
        <taxon>Pentapetalae</taxon>
        <taxon>rosids</taxon>
        <taxon>fabids</taxon>
        <taxon>Fabales</taxon>
        <taxon>Fabaceae</taxon>
        <taxon>Papilionoideae</taxon>
        <taxon>50 kb inversion clade</taxon>
        <taxon>dalbergioids sensu lato</taxon>
        <taxon>Dalbergieae</taxon>
        <taxon>Pterocarpus clade</taxon>
        <taxon>Arachis</taxon>
    </lineage>
</organism>
<sequence length="136" mass="15050">MVAPLYACAPLSRRLSGRGGACYRNPFSRCLQIEVANDLQNIIVESDSLMALQIIKTGCPNSHPCAALVQDILILSRRVQNIDWNHTLREANAVADIMAKKGHDLPICLHIFDTPTPDIISALTFDMYGSFRLRGL</sequence>
<evidence type="ECO:0000259" key="1">
    <source>
        <dbReference type="Pfam" id="PF13456"/>
    </source>
</evidence>
<evidence type="ECO:0000313" key="2">
    <source>
        <dbReference type="EMBL" id="RYR47523.1"/>
    </source>
</evidence>
<dbReference type="PANTHER" id="PTHR47723">
    <property type="entry name" value="OS05G0353850 PROTEIN"/>
    <property type="match status" value="1"/>
</dbReference>
<dbReference type="PANTHER" id="PTHR47723:SF19">
    <property type="entry name" value="POLYNUCLEOTIDYL TRANSFERASE, RIBONUCLEASE H-LIKE SUPERFAMILY PROTEIN"/>
    <property type="match status" value="1"/>
</dbReference>
<dbReference type="InterPro" id="IPR036397">
    <property type="entry name" value="RNaseH_sf"/>
</dbReference>
<dbReference type="SUPFAM" id="SSF53098">
    <property type="entry name" value="Ribonuclease H-like"/>
    <property type="match status" value="1"/>
</dbReference>
<protein>
    <recommendedName>
        <fullName evidence="1">RNase H type-1 domain-containing protein</fullName>
    </recommendedName>
</protein>
<name>A0A445C9K2_ARAHY</name>
<dbReference type="InterPro" id="IPR012337">
    <property type="entry name" value="RNaseH-like_sf"/>
</dbReference>
<dbReference type="InterPro" id="IPR053151">
    <property type="entry name" value="RNase_H-like"/>
</dbReference>
<proteinExistence type="predicted"/>
<keyword evidence="3" id="KW-1185">Reference proteome</keyword>
<gene>
    <name evidence="2" type="ORF">Ahy_A07g033455</name>
</gene>